<accession>K2HPN2</accession>
<dbReference type="PATRIC" id="fig|1231392.3.peg.1057"/>
<evidence type="ECO:0000313" key="2">
    <source>
        <dbReference type="EMBL" id="EKE44819.1"/>
    </source>
</evidence>
<comment type="caution">
    <text evidence="2">The sequence shown here is derived from an EMBL/GenBank/DDBJ whole genome shotgun (WGS) entry which is preliminary data.</text>
</comment>
<dbReference type="Gene3D" id="3.40.190.10">
    <property type="entry name" value="Periplasmic binding protein-like II"/>
    <property type="match status" value="2"/>
</dbReference>
<dbReference type="PANTHER" id="PTHR42941">
    <property type="entry name" value="SLL1037 PROTEIN"/>
    <property type="match status" value="1"/>
</dbReference>
<keyword evidence="3" id="KW-1185">Reference proteome</keyword>
<dbReference type="STRING" id="1231392.OCGS_1052"/>
<dbReference type="RefSeq" id="WP_007426204.1">
    <property type="nucleotide sequence ID" value="NZ_AMGO01000013.1"/>
</dbReference>
<dbReference type="InterPro" id="IPR011852">
    <property type="entry name" value="TRAP_TAXI"/>
</dbReference>
<dbReference type="SUPFAM" id="SSF53850">
    <property type="entry name" value="Periplasmic binding protein-like II"/>
    <property type="match status" value="1"/>
</dbReference>
<dbReference type="EMBL" id="AMGO01000013">
    <property type="protein sequence ID" value="EKE44819.1"/>
    <property type="molecule type" value="Genomic_DNA"/>
</dbReference>
<name>K2HPN2_9RHOB</name>
<sequence length="337" mass="35210">MNRRTFSLVAGALAGLGLTATIAVAQQPQFFRIGTGGTSGTYYPIGGLIANAISNPPGSRSCEEGGSCGYPGLIATALSANGSVANVNAIAGGTLESGFSQSDVATWAQTGTGIWEDQEPVEKLRAIANLYPETIHLVASADSGIDSVDDLRGKRVSLDEPGSGTLVDARIILDAYGLSESDVDAQFLKPDQAAERMRDGAMDAFFFVGGFPAGAIAELASQEDIVLVPISGDEASGITDEYTFFAQNTVPGGTYEGVEDDVQTLSVGAQWITSADQPDDLIYGITKALWNDNTRQLLDAGHQKGKEITAETALNGVGIPLHPGAERFYREAGLLNE</sequence>
<dbReference type="PANTHER" id="PTHR42941:SF1">
    <property type="entry name" value="SLL1037 PROTEIN"/>
    <property type="match status" value="1"/>
</dbReference>
<keyword evidence="1" id="KW-0732">Signal</keyword>
<dbReference type="Proteomes" id="UP000006765">
    <property type="component" value="Unassembled WGS sequence"/>
</dbReference>
<dbReference type="CDD" id="cd13520">
    <property type="entry name" value="PBP2_TAXI_TRAP"/>
    <property type="match status" value="1"/>
</dbReference>
<reference evidence="2 3" key="1">
    <citation type="journal article" date="2012" name="J. Bacteriol.">
        <title>Draft Genome Sequence of Oceaniovalibus guishaninsula JLT2003T.</title>
        <authorList>
            <person name="Tang K."/>
            <person name="Liu K."/>
            <person name="Jiao N."/>
        </authorList>
    </citation>
    <scope>NUCLEOTIDE SEQUENCE [LARGE SCALE GENOMIC DNA]</scope>
    <source>
        <strain evidence="2 3">JLT2003</strain>
    </source>
</reference>
<protein>
    <submittedName>
        <fullName evidence="2">Outer membrane protein, hypothetical</fullName>
    </submittedName>
</protein>
<dbReference type="eggNOG" id="COG2358">
    <property type="taxonomic scope" value="Bacteria"/>
</dbReference>
<dbReference type="AlphaFoldDB" id="K2HPN2"/>
<evidence type="ECO:0000313" key="3">
    <source>
        <dbReference type="Proteomes" id="UP000006765"/>
    </source>
</evidence>
<dbReference type="Pfam" id="PF16868">
    <property type="entry name" value="NMT1_3"/>
    <property type="match status" value="1"/>
</dbReference>
<organism evidence="2 3">
    <name type="scientific">Oceaniovalibus guishaninsula JLT2003</name>
    <dbReference type="NCBI Taxonomy" id="1231392"/>
    <lineage>
        <taxon>Bacteria</taxon>
        <taxon>Pseudomonadati</taxon>
        <taxon>Pseudomonadota</taxon>
        <taxon>Alphaproteobacteria</taxon>
        <taxon>Rhodobacterales</taxon>
        <taxon>Roseobacteraceae</taxon>
        <taxon>Oceaniovalibus</taxon>
    </lineage>
</organism>
<dbReference type="OrthoDB" id="8111384at2"/>
<evidence type="ECO:0000256" key="1">
    <source>
        <dbReference type="SAM" id="SignalP"/>
    </source>
</evidence>
<feature type="chain" id="PRO_5003860748" evidence="1">
    <location>
        <begin position="26"/>
        <end position="337"/>
    </location>
</feature>
<proteinExistence type="predicted"/>
<dbReference type="NCBIfam" id="TIGR02122">
    <property type="entry name" value="TRAP_TAXI"/>
    <property type="match status" value="1"/>
</dbReference>
<gene>
    <name evidence="2" type="ORF">OCGS_1052</name>
</gene>
<feature type="signal peptide" evidence="1">
    <location>
        <begin position="1"/>
        <end position="25"/>
    </location>
</feature>